<evidence type="ECO:0000313" key="4">
    <source>
        <dbReference type="Proteomes" id="UP000593626"/>
    </source>
</evidence>
<reference evidence="3 4" key="1">
    <citation type="submission" date="2019-07" db="EMBL/GenBank/DDBJ databases">
        <title>Genome sequence of 2 isolates from Red Sea Mangroves.</title>
        <authorList>
            <person name="Sefrji F."/>
            <person name="Michoud G."/>
            <person name="Merlino G."/>
            <person name="Daffonchio D."/>
        </authorList>
    </citation>
    <scope>NUCLEOTIDE SEQUENCE [LARGE SCALE GENOMIC DNA]</scope>
    <source>
        <strain evidence="3 4">R1DC41</strain>
    </source>
</reference>
<evidence type="ECO:0000313" key="3">
    <source>
        <dbReference type="EMBL" id="QPC46848.1"/>
    </source>
</evidence>
<dbReference type="InterPro" id="IPR019079">
    <property type="entry name" value="Capsule_synth_CapA"/>
</dbReference>
<sequence>MTLVIMFYLVGCNSIPSDLPIDAPSSEEEVMSEKVSKAPYSPPLIDFLKKKPKVYEKETSPFVVSFVGDVMMDWSVKGAIEKYGPDFPWKDVTPILSASDISIANLETAVTTRGIADDKQYAFRSAPDSLKGLANAGVDIVSLANNHSLDYGVEGLLDTFDYITASGMRYIGAGKSEEEAYQSIEMTLGGEKLVF</sequence>
<name>A0A7S8CBD6_9BACI</name>
<dbReference type="KEGG" id="mcui:G8O30_07685"/>
<dbReference type="PANTHER" id="PTHR33393">
    <property type="entry name" value="POLYGLUTAMINE SYNTHESIS ACCESSORY PROTEIN RV0574C-RELATED"/>
    <property type="match status" value="1"/>
</dbReference>
<evidence type="ECO:0000259" key="2">
    <source>
        <dbReference type="SMART" id="SM00854"/>
    </source>
</evidence>
<comment type="similarity">
    <text evidence="1">Belongs to the CapA family.</text>
</comment>
<protein>
    <submittedName>
        <fullName evidence="3">CapA family protein</fullName>
    </submittedName>
</protein>
<dbReference type="Proteomes" id="UP000593626">
    <property type="component" value="Chromosome"/>
</dbReference>
<dbReference type="Pfam" id="PF09587">
    <property type="entry name" value="PGA_cap"/>
    <property type="match status" value="1"/>
</dbReference>
<dbReference type="InterPro" id="IPR029052">
    <property type="entry name" value="Metallo-depent_PP-like"/>
</dbReference>
<keyword evidence="4" id="KW-1185">Reference proteome</keyword>
<dbReference type="SMART" id="SM00854">
    <property type="entry name" value="PGA_cap"/>
    <property type="match status" value="1"/>
</dbReference>
<organism evidence="3 4">
    <name type="scientific">Mangrovibacillus cuniculi</name>
    <dbReference type="NCBI Taxonomy" id="2593652"/>
    <lineage>
        <taxon>Bacteria</taxon>
        <taxon>Bacillati</taxon>
        <taxon>Bacillota</taxon>
        <taxon>Bacilli</taxon>
        <taxon>Bacillales</taxon>
        <taxon>Bacillaceae</taxon>
        <taxon>Mangrovibacillus</taxon>
    </lineage>
</organism>
<feature type="domain" description="Capsule synthesis protein CapA" evidence="2">
    <location>
        <begin position="63"/>
        <end position="195"/>
    </location>
</feature>
<dbReference type="EMBL" id="CP049742">
    <property type="protein sequence ID" value="QPC46848.1"/>
    <property type="molecule type" value="Genomic_DNA"/>
</dbReference>
<dbReference type="InterPro" id="IPR052169">
    <property type="entry name" value="CW_Biosynth-Accessory"/>
</dbReference>
<proteinExistence type="inferred from homology"/>
<dbReference type="PANTHER" id="PTHR33393:SF13">
    <property type="entry name" value="PGA BIOSYNTHESIS PROTEIN CAPA"/>
    <property type="match status" value="1"/>
</dbReference>
<gene>
    <name evidence="3" type="ORF">G8O30_07685</name>
</gene>
<dbReference type="SUPFAM" id="SSF56300">
    <property type="entry name" value="Metallo-dependent phosphatases"/>
    <property type="match status" value="1"/>
</dbReference>
<evidence type="ECO:0000256" key="1">
    <source>
        <dbReference type="ARBA" id="ARBA00005662"/>
    </source>
</evidence>
<dbReference type="AlphaFoldDB" id="A0A7S8CBD6"/>
<accession>A0A7S8CBD6</accession>